<dbReference type="EMBL" id="UOGC01000062">
    <property type="protein sequence ID" value="VAX17890.1"/>
    <property type="molecule type" value="Genomic_DNA"/>
</dbReference>
<gene>
    <name evidence="1" type="ORF">MNBD_NITROSPINAE01-1075</name>
</gene>
<organism evidence="1">
    <name type="scientific">hydrothermal vent metagenome</name>
    <dbReference type="NCBI Taxonomy" id="652676"/>
    <lineage>
        <taxon>unclassified sequences</taxon>
        <taxon>metagenomes</taxon>
        <taxon>ecological metagenomes</taxon>
    </lineage>
</organism>
<accession>A0A3B1C4T4</accession>
<proteinExistence type="predicted"/>
<reference evidence="1" key="1">
    <citation type="submission" date="2018-06" db="EMBL/GenBank/DDBJ databases">
        <authorList>
            <person name="Zhirakovskaya E."/>
        </authorList>
    </citation>
    <scope>NUCLEOTIDE SEQUENCE</scope>
</reference>
<name>A0A3B1C4T4_9ZZZZ</name>
<sequence length="303" mass="33732">MHKALIKFILFFSVATILLPFSQAYAAEIVTVPAEATVRVEEENYAKATEDAIALIFKSAVRMTVAGLVDEKELAPKTEVVEETITSHSVDFIKSYKFLEKKIDNIKGRLEVRLQVTLYLDDLRHAIRAAGITPKKRNLPKLLILIEEKTTGLFTESNFLLLKSISEEGLSKGFQDRGYQVVDRRAIRKAHMGKTALNAVNRNKDAIQKLGAFFEADLILFGKTEVLANKTEKGEHVMAVINLSIISAGGQTIASFREEDDGTYSNVLNGTQGTISSATKKVERALSRSLQKKWRELKEKSDG</sequence>
<evidence type="ECO:0000313" key="1">
    <source>
        <dbReference type="EMBL" id="VAX17890.1"/>
    </source>
</evidence>
<protein>
    <submittedName>
        <fullName evidence="1">Uncharacterized protein</fullName>
    </submittedName>
</protein>
<dbReference type="AlphaFoldDB" id="A0A3B1C4T4"/>